<dbReference type="InterPro" id="IPR010327">
    <property type="entry name" value="FldB/FldC_alpha/beta"/>
</dbReference>
<comment type="caution">
    <text evidence="2">The sequence shown here is derived from an EMBL/GenBank/DDBJ whole genome shotgun (WGS) entry which is preliminary data.</text>
</comment>
<comment type="similarity">
    <text evidence="1">Belongs to the FldB/FldC dehydratase alpha/beta subunit family.</text>
</comment>
<accession>A0A6I3S503</accession>
<dbReference type="Pfam" id="PF06050">
    <property type="entry name" value="HGD-D"/>
    <property type="match status" value="1"/>
</dbReference>
<protein>
    <submittedName>
        <fullName evidence="2">2-hydroxyacyl-CoA dehydratase</fullName>
    </submittedName>
</protein>
<gene>
    <name evidence="2" type="ORF">GMD42_10325</name>
</gene>
<name>A0A6I3S503_9BURK</name>
<dbReference type="PANTHER" id="PTHR30548:SF2">
    <property type="entry name" value="2-HYDROXYACYL-COA DEHYDRATASE,D-COMPONENT"/>
    <property type="match status" value="1"/>
</dbReference>
<evidence type="ECO:0000313" key="2">
    <source>
        <dbReference type="EMBL" id="MTU43996.1"/>
    </source>
</evidence>
<organism evidence="2 3">
    <name type="scientific">Parasutterella excrementihominis</name>
    <dbReference type="NCBI Taxonomy" id="487175"/>
    <lineage>
        <taxon>Bacteria</taxon>
        <taxon>Pseudomonadati</taxon>
        <taxon>Pseudomonadota</taxon>
        <taxon>Betaproteobacteria</taxon>
        <taxon>Burkholderiales</taxon>
        <taxon>Sutterellaceae</taxon>
        <taxon>Parasutterella</taxon>
    </lineage>
</organism>
<evidence type="ECO:0000256" key="1">
    <source>
        <dbReference type="ARBA" id="ARBA00005806"/>
    </source>
</evidence>
<sequence length="434" mass="49451">MAEYVTGLERTQEYIDRLQGVLQFFETLPQEKRNPVQEAVVGLMLDHSKNVLDAAKNHKPLMCTWYGNCQEILAAMGVVYYNPVFDLMFHLGLTDYADAKECDRFNLDDKMCSLVRYAVYSMVNRLHPRPDCFVAMAEPCDGQLMLHQAFAECDYLKGVPVYTIDPSYGHTDKDFEYVAKQLKEMISFIEKNTGAKYDVNKLREIVDETNKQYEIWAEVNELMRASPAPMPSFAVGDAFWALTQHLPCGDPRATALMGAVRDFAKANVEKGVGPVMNEQIRVFWPDLNPLWGDKLGQWLAEEWNAVVVSSFQQMTPYEKIDTSTEESMLFGLARRAIAEVPMIRQGRGWVDVVVEDLRNEIQNNSIDAVLFSGHQGHKDQSGINQFMKKACRDMNVPLLSLTTSLFDERYTPLDKVKSDISNFFSANGFKRNVH</sequence>
<dbReference type="Proteomes" id="UP000462362">
    <property type="component" value="Unassembled WGS sequence"/>
</dbReference>
<proteinExistence type="inferred from homology"/>
<reference evidence="2 3" key="1">
    <citation type="journal article" date="2019" name="Nat. Med.">
        <title>A library of human gut bacterial isolates paired with longitudinal multiomics data enables mechanistic microbiome research.</title>
        <authorList>
            <person name="Poyet M."/>
            <person name="Groussin M."/>
            <person name="Gibbons S.M."/>
            <person name="Avila-Pacheco J."/>
            <person name="Jiang X."/>
            <person name="Kearney S.M."/>
            <person name="Perrotta A.R."/>
            <person name="Berdy B."/>
            <person name="Zhao S."/>
            <person name="Lieberman T.D."/>
            <person name="Swanson P.K."/>
            <person name="Smith M."/>
            <person name="Roesemann S."/>
            <person name="Alexander J.E."/>
            <person name="Rich S.A."/>
            <person name="Livny J."/>
            <person name="Vlamakis H."/>
            <person name="Clish C."/>
            <person name="Bullock K."/>
            <person name="Deik A."/>
            <person name="Scott J."/>
            <person name="Pierce K.A."/>
            <person name="Xavier R.J."/>
            <person name="Alm E.J."/>
        </authorList>
    </citation>
    <scope>NUCLEOTIDE SEQUENCE [LARGE SCALE GENOMIC DNA]</scope>
    <source>
        <strain evidence="2 3">BIOML-A2</strain>
    </source>
</reference>
<dbReference type="GeneID" id="43348374"/>
<dbReference type="EMBL" id="WNCL01000039">
    <property type="protein sequence ID" value="MTU43996.1"/>
    <property type="molecule type" value="Genomic_DNA"/>
</dbReference>
<dbReference type="Gene3D" id="3.40.50.11890">
    <property type="match status" value="1"/>
</dbReference>
<dbReference type="RefSeq" id="WP_008811260.1">
    <property type="nucleotide sequence ID" value="NZ_CAJUON010000001.1"/>
</dbReference>
<evidence type="ECO:0000313" key="3">
    <source>
        <dbReference type="Proteomes" id="UP000462362"/>
    </source>
</evidence>
<dbReference type="PANTHER" id="PTHR30548">
    <property type="entry name" value="2-HYDROXYGLUTARYL-COA DEHYDRATASE, D-COMPONENT-RELATED"/>
    <property type="match status" value="1"/>
</dbReference>
<dbReference type="AlphaFoldDB" id="A0A6I3S503"/>
<dbReference type="Gene3D" id="3.40.50.11900">
    <property type="match status" value="1"/>
</dbReference>